<dbReference type="GO" id="GO:0005524">
    <property type="term" value="F:ATP binding"/>
    <property type="evidence" value="ECO:0007669"/>
    <property type="project" value="UniProtKB-UniRule"/>
</dbReference>
<evidence type="ECO:0000259" key="22">
    <source>
        <dbReference type="PROSITE" id="PS50979"/>
    </source>
</evidence>
<keyword evidence="10" id="KW-0276">Fatty acid metabolism</keyword>
<evidence type="ECO:0000313" key="25">
    <source>
        <dbReference type="EMBL" id="KAG7663187.1"/>
    </source>
</evidence>
<dbReference type="InterPro" id="IPR011763">
    <property type="entry name" value="COA_CT_C"/>
</dbReference>
<keyword evidence="4" id="KW-0444">Lipid biosynthesis</keyword>
<dbReference type="Proteomes" id="UP000694255">
    <property type="component" value="Unassembled WGS sequence"/>
</dbReference>
<dbReference type="InterPro" id="IPR049076">
    <property type="entry name" value="ACCA"/>
</dbReference>
<dbReference type="Pfam" id="PF02786">
    <property type="entry name" value="CPSase_L_D2"/>
    <property type="match status" value="1"/>
</dbReference>
<dbReference type="InterPro" id="IPR023827">
    <property type="entry name" value="Peptidase_S8_Asp-AS"/>
</dbReference>
<dbReference type="PANTHER" id="PTHR45728">
    <property type="entry name" value="ACETYL-COA CARBOXYLASE, ISOFORM A"/>
    <property type="match status" value="1"/>
</dbReference>
<gene>
    <name evidence="25" type="ORF">J8A68_003269</name>
</gene>
<evidence type="ECO:0000259" key="23">
    <source>
        <dbReference type="PROSITE" id="PS50980"/>
    </source>
</evidence>
<evidence type="ECO:0000256" key="12">
    <source>
        <dbReference type="ARBA" id="ARBA00023098"/>
    </source>
</evidence>
<dbReference type="GO" id="GO:0004252">
    <property type="term" value="F:serine-type endopeptidase activity"/>
    <property type="evidence" value="ECO:0007669"/>
    <property type="project" value="UniProtKB-UniRule"/>
</dbReference>
<dbReference type="Pfam" id="PF02785">
    <property type="entry name" value="Biotin_carb_C"/>
    <property type="match status" value="1"/>
</dbReference>
<dbReference type="PROSITE" id="PS00188">
    <property type="entry name" value="BIOTIN"/>
    <property type="match status" value="1"/>
</dbReference>
<evidence type="ECO:0000256" key="6">
    <source>
        <dbReference type="ARBA" id="ARBA00022670"/>
    </source>
</evidence>
<dbReference type="InterPro" id="IPR034193">
    <property type="entry name" value="PCSK9_ProteinaseK-like"/>
</dbReference>
<dbReference type="InterPro" id="IPR034733">
    <property type="entry name" value="AcCoA_carboxyl_beta"/>
</dbReference>
<name>A0A8J5QN87_9ASCO</name>
<dbReference type="GO" id="GO:0046872">
    <property type="term" value="F:metal ion binding"/>
    <property type="evidence" value="ECO:0007669"/>
    <property type="project" value="InterPro"/>
</dbReference>
<evidence type="ECO:0000256" key="1">
    <source>
        <dbReference type="ARBA" id="ARBA00001953"/>
    </source>
</evidence>
<dbReference type="FunFam" id="3.40.50.200:FF:000007">
    <property type="entry name" value="Subtilisin-like serine protease"/>
    <property type="match status" value="1"/>
</dbReference>
<dbReference type="FunFam" id="3.30.1490.20:FF:000003">
    <property type="entry name" value="acetyl-CoA carboxylase isoform X1"/>
    <property type="match status" value="1"/>
</dbReference>
<keyword evidence="15" id="KW-0511">Multifunctional enzyme</keyword>
<feature type="domain" description="CoA carboxyltransferase C-terminal" evidence="24">
    <location>
        <begin position="1822"/>
        <end position="2137"/>
    </location>
</feature>
<dbReference type="PROSITE" id="PS00867">
    <property type="entry name" value="CPSASE_2"/>
    <property type="match status" value="1"/>
</dbReference>
<dbReference type="PROSITE" id="PS50980">
    <property type="entry name" value="COA_CT_NTER"/>
    <property type="match status" value="1"/>
</dbReference>
<dbReference type="Pfam" id="PF00082">
    <property type="entry name" value="Peptidase_S8"/>
    <property type="match status" value="1"/>
</dbReference>
<evidence type="ECO:0000256" key="13">
    <source>
        <dbReference type="ARBA" id="ARBA00023160"/>
    </source>
</evidence>
<evidence type="ECO:0000256" key="10">
    <source>
        <dbReference type="ARBA" id="ARBA00022832"/>
    </source>
</evidence>
<dbReference type="InterPro" id="IPR022398">
    <property type="entry name" value="Peptidase_S8_His-AS"/>
</dbReference>
<dbReference type="PROSITE" id="PS50989">
    <property type="entry name" value="COA_CT_CTER"/>
    <property type="match status" value="1"/>
</dbReference>
<dbReference type="FunFam" id="2.40.50.100:FF:000005">
    <property type="entry name" value="Acetyl-CoA carboxylase 1"/>
    <property type="match status" value="1"/>
</dbReference>
<evidence type="ECO:0000256" key="3">
    <source>
        <dbReference type="ARBA" id="ARBA00011073"/>
    </source>
</evidence>
<proteinExistence type="inferred from homology"/>
<dbReference type="PROSITE" id="PS00137">
    <property type="entry name" value="SUBTILASE_HIS"/>
    <property type="match status" value="1"/>
</dbReference>
<dbReference type="CDD" id="cd04077">
    <property type="entry name" value="Peptidases_S8_PCSK9_ProteinaseK_like"/>
    <property type="match status" value="1"/>
</dbReference>
<comment type="catalytic activity">
    <reaction evidence="16">
        <text>hydrogencarbonate + acetyl-CoA + ATP = malonyl-CoA + ADP + phosphate + H(+)</text>
        <dbReference type="Rhea" id="RHEA:11308"/>
        <dbReference type="ChEBI" id="CHEBI:15378"/>
        <dbReference type="ChEBI" id="CHEBI:17544"/>
        <dbReference type="ChEBI" id="CHEBI:30616"/>
        <dbReference type="ChEBI" id="CHEBI:43474"/>
        <dbReference type="ChEBI" id="CHEBI:57288"/>
        <dbReference type="ChEBI" id="CHEBI:57384"/>
        <dbReference type="ChEBI" id="CHEBI:456216"/>
        <dbReference type="EC" id="6.4.1.2"/>
    </reaction>
</comment>
<evidence type="ECO:0000256" key="16">
    <source>
        <dbReference type="ARBA" id="ARBA00048065"/>
    </source>
</evidence>
<dbReference type="RefSeq" id="XP_049263419.1">
    <property type="nucleotide sequence ID" value="XM_049407107.1"/>
</dbReference>
<evidence type="ECO:0000256" key="15">
    <source>
        <dbReference type="ARBA" id="ARBA00023268"/>
    </source>
</evidence>
<dbReference type="FunFam" id="3.30.470.20:FF:000005">
    <property type="entry name" value="Acetyl-CoA carboxylase 1"/>
    <property type="match status" value="1"/>
</dbReference>
<protein>
    <submittedName>
        <fullName evidence="25">ACC1</fullName>
    </submittedName>
</protein>
<evidence type="ECO:0000256" key="11">
    <source>
        <dbReference type="ARBA" id="ARBA00022840"/>
    </source>
</evidence>
<dbReference type="Pfam" id="PF01039">
    <property type="entry name" value="Carboxyl_trans"/>
    <property type="match status" value="1"/>
</dbReference>
<evidence type="ECO:0000256" key="17">
    <source>
        <dbReference type="ARBA" id="ARBA00048600"/>
    </source>
</evidence>
<sequence length="2592" mass="288701">MSDQSNTPPTTPTTQDYPSLQQDLPSHFFGLNSVSVAEPSKVTDFVKSHQGHTVISKILIANNGIAAVKEIRSVRKWAYETFGDERAIQFTVMATPEDLEANAEYIRMADQFVEVPGGTNNNNYANVDLIVEIAERTNVHAVWAGWGHASENPLLPESLAASPKKIVFIGPPGSAMRSLGDKISSTIVAQHAKVPCIPWSGTGVDEVQIDEKTNLVSVSEDVYSKGCCTSPEDGLVKAKEIGFPVMIKASEGGGGKGIRKVDNEENFITLYNQAANEIPGSPIFIMKLAGDARHLEVQLLADQYGTNISLFGRDCSVQRRHQKIIEEAPVTIANKETFHEMENAAVRLGQLVGYVSAGTVEYLYSHSEDKFYFLELNPRLQVEHPTTEMVTGVNLPAAQLQIAMGIPMHRIRDIRTLYGVDPHTTTDIDFEFKTESSLVTQRRPAPKGHCTACRITSEDPGEGFKPSGGSLHELNFRSSSNVWGYFSVGNQSSIHSFSDSQFGHIFAFGENRQASRKHMVVALKELSIRGDFRTTVEYLIKLLETPDFEDNTITTGWLDELITKKLTAERPDPIVAVVCGAVTKAHIKADEERKEFTQSLEKGQVPHKNNLKTVFPVEFIYEGERYKFTVTKSSEDKYTLFLNGSRVVVVARPLSDGGLLVAVGGKSHSVYWKEEAAATRLSVDGKTCLLEIENDPTQLRTPSPGKLVKYLVESGEHVNAGQPYAEVEVMKMCMPLIAQENGIVQLIKQPGSTVNAGDILAILALDDPSKVKHAKPFEGTLPELGEPNVTGNKPAHKFEYFANILKNILGGYDNQAIMSSTLKNLVEVLKDRELPYSEWNQCISALHSRLPAKLDESLTTLIERSQSRNVDFPARQILKQIIKAVADSHDDLLKDVVAPLVAIATRYQHGVVEHEYDFFAGLINEYYNVESLFCGDNVREDDVVLKLRDENKSDLNKVIGACLSHSRVSAKNNLVIAILELYQPLLQGNSSVATSIRDSLKKLVQLDSRSCAKVTLKAREILIQCSLPSIQERSDQLEHILRSAVLETSYGEIYAKHREPKLEIIQEVVDSKHTVFDVLSQFLVNPDEWVAIAASEVYVRRSYRAYQLNQIQYHFHDRLPIIEWKFQLPNMASSRYNAVQTPSGDEEATAMKHAASVSDLSFVVDSKSENLARTGLLVPCRHVDDVDEMLIAALERIHPSDAISFKAKGKAQKDAQLMNVLNVVVTNIDGYETEEEILGRINEILDEYRDDLINAGIRRITFVVAHKVGSYPKYYTFTGPDYLENKVIRHIEPALAFQLELARLANFDIKPIFTDNRNIHVYEAVGKKAPSDKRFFTRGIVRPGIIRDEISISEYLIAESNRLMSDILDALEVIDTSNSDLNHIFINFSNVFNVQPSEVEAAFGSFLERFGRRLWRLRVTGAEIRIVCTDQAGNSFPLRAIINNVSGYVVKSELYMEVKNANGDWVFKSIGHPGSMHLRPISTPYPAKESLQPKRYRAHNMGTTYVYDFPELFRQATISQWKKHGKKAPKDVFTSLELIHDENDHLAAVEREPGSNKIGMVGFKVIAKTPEYPRGRQFIIVANDITHKIGSFGPEEDDYFNKCTELARELGIPRIYLSANSGARIGVADELIPLFQVAWNEEGSPDKGFKYLYLTPEAKKAIDDDGKGDTIVTERFVENGQERHVIKAIIGAEDGLGVECLKGSGLIAGATSRAYKDIFTITLVTCRSVGIGAYLVRLGQRAIQIEGQPIILTGAPAINKLLGREVYTSNLQLGGTQIMYRNGVSHLTANDDLAGVEKILEWLSYVPAQRGMPVPILESTDPWNRDIDYYPPKQETYDVRWMIEGREIDGEFESGLFDKGSFQETLSGWAKGIVVGRARLGGIPIGVIGVETRTIENLIPADPANPDSTETLIQEAGQVWYPNSAFKTAQAINDFNNGEQLPLMILANWRGFSGGQRDMYNEVLKYGSYIVDALVDFKQPIFTYIPPTGELRGGSWVVVDPTINPDMMEMYADIDSRAGVLEPEGMVGIKYRRDKLLATMARLDPTYSELKAKLNDSSLSAEEHSQVTAKIVAREKALLPIYAQISVQFADLHDRSGRMLAKGVIRKEIKWTEARRYFFWRLRRRLNEEYVLRLIGEQVKNASKLEKVARLKSWMPTVDYEDDEAVSTWIEEHHGKLQKKIEELKHEANHANIVKLLHEDPNTAVTAMKDFIGTLSDEQKEQFLNIDAFKEYDGNLPESQQVKDYITNNFTIGNFSGFTGDFDKTQLQRLRKSPLVDEISPDITLKSFDDKEQEDAPKHLARLSRQSRMKPGKIYPYLYDDHFTGKKVNAYVIDSGIQIGHPEFQGRARTGKDFTGEGSGDINGHGTHVAGLIGSQTYGVAKKVEMFEVKAMNSKGYSTLSVVLKAIEFCVNHREKSQRLGVANLSMGAYKNLILNRAIEEAFNTGLVMVVAAGNSNINACLTSPASSKYAITVGAIDDYNDVIANFSNWGECVDILSSGVTVKSVDAHNKHKSSVRSGTSMSSAIVTGLVVQLLSEGVDPPDIRKSLMAMSTEDKIPDRSLFLKRGTPNRIAGNGLFVPEKQYDSDGNSFD</sequence>
<dbReference type="FunFam" id="3.90.226.10:FF:000010">
    <property type="entry name" value="acetyl-CoA carboxylase isoform X2"/>
    <property type="match status" value="1"/>
</dbReference>
<evidence type="ECO:0000256" key="9">
    <source>
        <dbReference type="ARBA" id="ARBA00022825"/>
    </source>
</evidence>
<evidence type="ECO:0000256" key="2">
    <source>
        <dbReference type="ARBA" id="ARBA00004956"/>
    </source>
</evidence>
<dbReference type="InterPro" id="IPR011762">
    <property type="entry name" value="COA_CT_N"/>
</dbReference>
<comment type="catalytic activity">
    <reaction evidence="17">
        <text>N(6)-biotinyl-L-lysyl-[protein] + hydrogencarbonate + ATP = N(6)-carboxybiotinyl-L-lysyl-[protein] + ADP + phosphate + H(+)</text>
        <dbReference type="Rhea" id="RHEA:13501"/>
        <dbReference type="Rhea" id="RHEA-COMP:10505"/>
        <dbReference type="Rhea" id="RHEA-COMP:10506"/>
        <dbReference type="ChEBI" id="CHEBI:15378"/>
        <dbReference type="ChEBI" id="CHEBI:17544"/>
        <dbReference type="ChEBI" id="CHEBI:30616"/>
        <dbReference type="ChEBI" id="CHEBI:43474"/>
        <dbReference type="ChEBI" id="CHEBI:83144"/>
        <dbReference type="ChEBI" id="CHEBI:83145"/>
        <dbReference type="ChEBI" id="CHEBI:456216"/>
        <dbReference type="EC" id="6.3.4.14"/>
    </reaction>
</comment>
<dbReference type="GO" id="GO:0003989">
    <property type="term" value="F:acetyl-CoA carboxylase activity"/>
    <property type="evidence" value="ECO:0007669"/>
    <property type="project" value="UniProtKB-EC"/>
</dbReference>
<comment type="caution">
    <text evidence="25">The sequence shown here is derived from an EMBL/GenBank/DDBJ whole genome shotgun (WGS) entry which is preliminary data.</text>
</comment>
<dbReference type="InterPro" id="IPR000089">
    <property type="entry name" value="Biotin_lipoyl"/>
</dbReference>
<feature type="active site" description="Charge relay system" evidence="19">
    <location>
        <position position="2521"/>
    </location>
</feature>
<evidence type="ECO:0000259" key="24">
    <source>
        <dbReference type="PROSITE" id="PS50989"/>
    </source>
</evidence>
<evidence type="ECO:0000259" key="21">
    <source>
        <dbReference type="PROSITE" id="PS50975"/>
    </source>
</evidence>
<feature type="active site" description="Charge relay system" evidence="19">
    <location>
        <position position="2365"/>
    </location>
</feature>
<feature type="active site" description="Charge relay system" evidence="19">
    <location>
        <position position="2334"/>
    </location>
</feature>
<evidence type="ECO:0000256" key="19">
    <source>
        <dbReference type="PROSITE-ProRule" id="PRU01240"/>
    </source>
</evidence>
<dbReference type="InterPro" id="IPR013537">
    <property type="entry name" value="AcCoA_COase_cen"/>
</dbReference>
<dbReference type="CDD" id="cd06850">
    <property type="entry name" value="biotinyl_domain"/>
    <property type="match status" value="1"/>
</dbReference>
<keyword evidence="8 19" id="KW-0378">Hydrolase</keyword>
<dbReference type="GeneID" id="73470070"/>
<dbReference type="InterPro" id="IPR011761">
    <property type="entry name" value="ATP-grasp"/>
</dbReference>
<dbReference type="Pfam" id="PF21385">
    <property type="entry name" value="ACCA_BT"/>
    <property type="match status" value="1"/>
</dbReference>
<evidence type="ECO:0000313" key="26">
    <source>
        <dbReference type="Proteomes" id="UP000694255"/>
    </source>
</evidence>
<dbReference type="Pfam" id="PF08326">
    <property type="entry name" value="ACC_central"/>
    <property type="match status" value="1"/>
</dbReference>
<comment type="pathway">
    <text evidence="2">Lipid metabolism; malonyl-CoA biosynthesis; malonyl-CoA from acetyl-CoA: step 1/1.</text>
</comment>
<dbReference type="PROSITE" id="PS00866">
    <property type="entry name" value="CPSASE_1"/>
    <property type="match status" value="1"/>
</dbReference>
<dbReference type="Pfam" id="PF00364">
    <property type="entry name" value="Biotin_lipoyl"/>
    <property type="match status" value="1"/>
</dbReference>
<comment type="similarity">
    <text evidence="3 19">Belongs to the peptidase S8 family.</text>
</comment>
<reference evidence="25 26" key="1">
    <citation type="journal article" date="2021" name="DNA Res.">
        <title>Genome analysis of Candida subhashii reveals its hybrid nature and dual mitochondrial genome conformations.</title>
        <authorList>
            <person name="Mixao V."/>
            <person name="Hegedusova E."/>
            <person name="Saus E."/>
            <person name="Pryszcz L.P."/>
            <person name="Cillingova A."/>
            <person name="Nosek J."/>
            <person name="Gabaldon T."/>
        </authorList>
    </citation>
    <scope>NUCLEOTIDE SEQUENCE [LARGE SCALE GENOMIC DNA]</scope>
    <source>
        <strain evidence="25 26">CBS 10753</strain>
    </source>
</reference>
<dbReference type="InterPro" id="IPR005481">
    <property type="entry name" value="BC-like_N"/>
</dbReference>
<keyword evidence="26" id="KW-1185">Reference proteome</keyword>
<dbReference type="GO" id="GO:2001295">
    <property type="term" value="P:malonyl-CoA biosynthetic process"/>
    <property type="evidence" value="ECO:0007669"/>
    <property type="project" value="UniProtKB-UniPathway"/>
</dbReference>
<feature type="domain" description="Lipoyl-binding" evidence="20">
    <location>
        <begin position="690"/>
        <end position="764"/>
    </location>
</feature>
<evidence type="ECO:0000256" key="18">
    <source>
        <dbReference type="PROSITE-ProRule" id="PRU00409"/>
    </source>
</evidence>
<dbReference type="PANTHER" id="PTHR45728:SF3">
    <property type="entry name" value="ACETYL-COA CARBOXYLASE"/>
    <property type="match status" value="1"/>
</dbReference>
<dbReference type="InterPro" id="IPR049074">
    <property type="entry name" value="ACCA_BT"/>
</dbReference>
<dbReference type="PROSITE" id="PS51892">
    <property type="entry name" value="SUBTILASE"/>
    <property type="match status" value="1"/>
</dbReference>
<dbReference type="Pfam" id="PF00289">
    <property type="entry name" value="Biotin_carb_N"/>
    <property type="match status" value="1"/>
</dbReference>
<dbReference type="FunFam" id="2.40.460.10:FF:000001">
    <property type="entry name" value="Acetyl-CoA carboxylase 1"/>
    <property type="match status" value="1"/>
</dbReference>
<dbReference type="FunFam" id="3.90.1770.10:FF:000001">
    <property type="entry name" value="acetyl-CoA carboxylase 1"/>
    <property type="match status" value="1"/>
</dbReference>
<dbReference type="UniPathway" id="UPA00655">
    <property type="reaction ID" value="UER00711"/>
</dbReference>
<dbReference type="InterPro" id="IPR001882">
    <property type="entry name" value="Biotin_BS"/>
</dbReference>
<keyword evidence="7 18" id="KW-0547">Nucleotide-binding</keyword>
<keyword evidence="14" id="KW-0092">Biotin</keyword>
<feature type="domain" description="CoA carboxyltransferase N-terminal" evidence="23">
    <location>
        <begin position="1484"/>
        <end position="1818"/>
    </location>
</feature>
<evidence type="ECO:0000256" key="5">
    <source>
        <dbReference type="ARBA" id="ARBA00022598"/>
    </source>
</evidence>
<keyword evidence="13" id="KW-0275">Fatty acid biosynthesis</keyword>
<dbReference type="GO" id="GO:0006508">
    <property type="term" value="P:proteolysis"/>
    <property type="evidence" value="ECO:0007669"/>
    <property type="project" value="UniProtKB-KW"/>
</dbReference>
<feature type="domain" description="ATP-grasp" evidence="21">
    <location>
        <begin position="212"/>
        <end position="404"/>
    </location>
</feature>
<dbReference type="PROSITE" id="PS00136">
    <property type="entry name" value="SUBTILASE_ASP"/>
    <property type="match status" value="1"/>
</dbReference>
<evidence type="ECO:0000256" key="4">
    <source>
        <dbReference type="ARBA" id="ARBA00022516"/>
    </source>
</evidence>
<keyword evidence="9 19" id="KW-0720">Serine protease</keyword>
<dbReference type="PROSITE" id="PS50975">
    <property type="entry name" value="ATP_GRASP"/>
    <property type="match status" value="1"/>
</dbReference>
<dbReference type="InterPro" id="IPR005482">
    <property type="entry name" value="Biotin_COase_C"/>
</dbReference>
<dbReference type="Pfam" id="PF05922">
    <property type="entry name" value="Inhibitor_I9"/>
    <property type="match status" value="1"/>
</dbReference>
<dbReference type="GO" id="GO:0042759">
    <property type="term" value="P:long-chain fatty acid biosynthetic process"/>
    <property type="evidence" value="ECO:0007669"/>
    <property type="project" value="UniProtKB-ARBA"/>
</dbReference>
<keyword evidence="12" id="KW-0443">Lipid metabolism</keyword>
<dbReference type="OrthoDB" id="14612at2759"/>
<accession>A0A8J5QN87</accession>
<feature type="domain" description="Biotin carboxylation" evidence="22">
    <location>
        <begin position="54"/>
        <end position="563"/>
    </location>
</feature>
<comment type="cofactor">
    <cofactor evidence="1">
        <name>biotin</name>
        <dbReference type="ChEBI" id="CHEBI:57586"/>
    </cofactor>
</comment>
<dbReference type="GO" id="GO:0005739">
    <property type="term" value="C:mitochondrion"/>
    <property type="evidence" value="ECO:0007669"/>
    <property type="project" value="TreeGrafter"/>
</dbReference>
<keyword evidence="6 19" id="KW-0645">Protease</keyword>
<keyword evidence="5" id="KW-0436">Ligase</keyword>
<dbReference type="InterPro" id="IPR000209">
    <property type="entry name" value="Peptidase_S8/S53_dom"/>
</dbReference>
<dbReference type="EMBL" id="JAGSYN010000143">
    <property type="protein sequence ID" value="KAG7663187.1"/>
    <property type="molecule type" value="Genomic_DNA"/>
</dbReference>
<evidence type="ECO:0000256" key="8">
    <source>
        <dbReference type="ARBA" id="ARBA00022801"/>
    </source>
</evidence>
<evidence type="ECO:0000259" key="20">
    <source>
        <dbReference type="PROSITE" id="PS50968"/>
    </source>
</evidence>
<organism evidence="25 26">
    <name type="scientific">[Candida] subhashii</name>
    <dbReference type="NCBI Taxonomy" id="561895"/>
    <lineage>
        <taxon>Eukaryota</taxon>
        <taxon>Fungi</taxon>
        <taxon>Dikarya</taxon>
        <taxon>Ascomycota</taxon>
        <taxon>Saccharomycotina</taxon>
        <taxon>Pichiomycetes</taxon>
        <taxon>Debaryomycetaceae</taxon>
        <taxon>Spathaspora</taxon>
    </lineage>
</organism>
<dbReference type="InterPro" id="IPR005479">
    <property type="entry name" value="CPAse_ATP-bd"/>
</dbReference>
<evidence type="ECO:0000256" key="7">
    <source>
        <dbReference type="ARBA" id="ARBA00022741"/>
    </source>
</evidence>
<dbReference type="GO" id="GO:0004075">
    <property type="term" value="F:biotin carboxylase activity"/>
    <property type="evidence" value="ECO:0007669"/>
    <property type="project" value="UniProtKB-EC"/>
</dbReference>
<dbReference type="PROSITE" id="PS50968">
    <property type="entry name" value="BIOTINYL_LIPOYL"/>
    <property type="match status" value="1"/>
</dbReference>
<dbReference type="InterPro" id="IPR011764">
    <property type="entry name" value="Biotin_carboxylation_dom"/>
</dbReference>
<dbReference type="PROSITE" id="PS50979">
    <property type="entry name" value="BC"/>
    <property type="match status" value="1"/>
</dbReference>
<keyword evidence="11 18" id="KW-0067">ATP-binding</keyword>
<dbReference type="InterPro" id="IPR010259">
    <property type="entry name" value="S8pro/Inhibitor_I9"/>
</dbReference>
<dbReference type="FunFam" id="3.40.50.20:FF:000005">
    <property type="entry name" value="acetyl-CoA carboxylase isoform X2"/>
    <property type="match status" value="1"/>
</dbReference>
<dbReference type="SMART" id="SM00878">
    <property type="entry name" value="Biotin_carb_C"/>
    <property type="match status" value="1"/>
</dbReference>
<evidence type="ECO:0000256" key="14">
    <source>
        <dbReference type="ARBA" id="ARBA00023267"/>
    </source>
</evidence>